<accession>A0ABR2IY14</accession>
<evidence type="ECO:0000313" key="4">
    <source>
        <dbReference type="EMBL" id="KAK8870396.1"/>
    </source>
</evidence>
<comment type="caution">
    <text evidence="4">The sequence shown here is derived from an EMBL/GenBank/DDBJ whole genome shotgun (WGS) entry which is preliminary data.</text>
</comment>
<feature type="transmembrane region" description="Helical" evidence="1">
    <location>
        <begin position="689"/>
        <end position="707"/>
    </location>
</feature>
<feature type="domain" description="Guanylate cyclase" evidence="3">
    <location>
        <begin position="1123"/>
        <end position="1255"/>
    </location>
</feature>
<dbReference type="Pfam" id="PF00989">
    <property type="entry name" value="PAS"/>
    <property type="match status" value="1"/>
</dbReference>
<keyword evidence="1" id="KW-0472">Membrane</keyword>
<dbReference type="Proteomes" id="UP001470230">
    <property type="component" value="Unassembled WGS sequence"/>
</dbReference>
<feature type="domain" description="PAS" evidence="2">
    <location>
        <begin position="919"/>
        <end position="967"/>
    </location>
</feature>
<dbReference type="SMART" id="SM00091">
    <property type="entry name" value="PAS"/>
    <property type="match status" value="1"/>
</dbReference>
<proteinExistence type="predicted"/>
<protein>
    <recommendedName>
        <fullName evidence="6">PAS domain-containing protein</fullName>
    </recommendedName>
</protein>
<feature type="transmembrane region" description="Helical" evidence="1">
    <location>
        <begin position="848"/>
        <end position="869"/>
    </location>
</feature>
<evidence type="ECO:0000259" key="3">
    <source>
        <dbReference type="PROSITE" id="PS50125"/>
    </source>
</evidence>
<dbReference type="Pfam" id="PF00211">
    <property type="entry name" value="Guanylate_cyc"/>
    <property type="match status" value="1"/>
</dbReference>
<dbReference type="NCBIfam" id="TIGR00229">
    <property type="entry name" value="sensory_box"/>
    <property type="match status" value="1"/>
</dbReference>
<reference evidence="4 5" key="1">
    <citation type="submission" date="2024-04" db="EMBL/GenBank/DDBJ databases">
        <title>Tritrichomonas musculus Genome.</title>
        <authorList>
            <person name="Alves-Ferreira E."/>
            <person name="Grigg M."/>
            <person name="Lorenzi H."/>
            <person name="Galac M."/>
        </authorList>
    </citation>
    <scope>NUCLEOTIDE SEQUENCE [LARGE SCALE GENOMIC DNA]</scope>
    <source>
        <strain evidence="4 5">EAF2021</strain>
    </source>
</reference>
<evidence type="ECO:0000259" key="2">
    <source>
        <dbReference type="PROSITE" id="PS50112"/>
    </source>
</evidence>
<dbReference type="Gene3D" id="3.30.70.1230">
    <property type="entry name" value="Nucleotide cyclase"/>
    <property type="match status" value="1"/>
</dbReference>
<dbReference type="InterPro" id="IPR035965">
    <property type="entry name" value="PAS-like_dom_sf"/>
</dbReference>
<dbReference type="PANTHER" id="PTHR45655:SF13">
    <property type="entry name" value="SOLUBLE GUANYLATE CYCLASE GCY-32-RELATED"/>
    <property type="match status" value="1"/>
</dbReference>
<evidence type="ECO:0008006" key="6">
    <source>
        <dbReference type="Google" id="ProtNLM"/>
    </source>
</evidence>
<keyword evidence="1" id="KW-1133">Transmembrane helix</keyword>
<keyword evidence="5" id="KW-1185">Reference proteome</keyword>
<dbReference type="EMBL" id="JAPFFF010000014">
    <property type="protein sequence ID" value="KAK8870396.1"/>
    <property type="molecule type" value="Genomic_DNA"/>
</dbReference>
<feature type="transmembrane region" description="Helical" evidence="1">
    <location>
        <begin position="16"/>
        <end position="37"/>
    </location>
</feature>
<dbReference type="InterPro" id="IPR000014">
    <property type="entry name" value="PAS"/>
</dbReference>
<dbReference type="PANTHER" id="PTHR45655">
    <property type="entry name" value="GUANYLATE CYCLASE SOLUBLE SUBUNIT BETA-2"/>
    <property type="match status" value="1"/>
</dbReference>
<dbReference type="InterPro" id="IPR013767">
    <property type="entry name" value="PAS_fold"/>
</dbReference>
<dbReference type="InterPro" id="IPR001054">
    <property type="entry name" value="A/G_cyclase"/>
</dbReference>
<feature type="transmembrane region" description="Helical" evidence="1">
    <location>
        <begin position="570"/>
        <end position="596"/>
    </location>
</feature>
<organism evidence="4 5">
    <name type="scientific">Tritrichomonas musculus</name>
    <dbReference type="NCBI Taxonomy" id="1915356"/>
    <lineage>
        <taxon>Eukaryota</taxon>
        <taxon>Metamonada</taxon>
        <taxon>Parabasalia</taxon>
        <taxon>Tritrichomonadida</taxon>
        <taxon>Tritrichomonadidae</taxon>
        <taxon>Tritrichomonas</taxon>
    </lineage>
</organism>
<evidence type="ECO:0000313" key="5">
    <source>
        <dbReference type="Proteomes" id="UP001470230"/>
    </source>
</evidence>
<keyword evidence="1" id="KW-0812">Transmembrane</keyword>
<dbReference type="PROSITE" id="PS50112">
    <property type="entry name" value="PAS"/>
    <property type="match status" value="1"/>
</dbReference>
<dbReference type="SUPFAM" id="SSF55073">
    <property type="entry name" value="Nucleotide cyclase"/>
    <property type="match status" value="1"/>
</dbReference>
<feature type="transmembrane region" description="Helical" evidence="1">
    <location>
        <begin position="636"/>
        <end position="669"/>
    </location>
</feature>
<dbReference type="PROSITE" id="PS50125">
    <property type="entry name" value="GUANYLATE_CYCLASE_2"/>
    <property type="match status" value="1"/>
</dbReference>
<evidence type="ECO:0000256" key="1">
    <source>
        <dbReference type="SAM" id="Phobius"/>
    </source>
</evidence>
<sequence>MFSFRIILTTFFPMKYVFIVPLVVAVLAIPIYGYLFYKRNQKIISFLTGPENQLNDIDKPIFFDTAHFQNNYHVHPYLQLGVEKNLNYIIDFSFLHYLAARMRNKEILLSVARVVVFFPSESKFLNLILEAIGKFDNLNLAQRFFLFHAKKIAEIRQTHDINKINHHLYNLRKTSKDVIESIRGLWLEIIHSSGSISYTTFRYIYDTSHKMKNQFLDIISKCSDSYEAIDEYTYFLIEGLSDFTGSIEWEMKKRMIEKGVKMGLDYSFLSFVNFFPHYLTKDIMDKRGNFISNDFMKQSIVTLAQAPSLITMKDSEYVEKNSTLIDDTISQGQLRISIQNALRSANFKTFKTYENLNIVQLVSIICLFIFFAIFLPFQNDDSIKLLDSFDLVSYTSIDLLLNSYYQSVRVAFEDNRITSEWDNESLPMTDDDFDRIQSIYGNTNAIMSIVDDTIEYCALFFKTLTQNPKIYDYCKFLLKPIFSLKIFKGSRIEKVVYNLTFSQMLRYISALSQRTASRSSSPNFKSENQIENRLTVAYNSIYLGNILENLRHILVNAYDDIGGSQQTTNLALGVLVSVVVIVIFLPLQIVLICNLYSSVLETIKALQKVNPSVVEKSLLPIQLHQMPQPLAKGSYLLIFQGSVAFVILSILGFLSVTVPAAILFTIPYINYKTLVSRLDCFVWHYLSGSRLALAAMGVSTAYINLVINENHYSELIEIFNHSINQLFQSQSLLLMGSEVFSTIIGVDKELNEFLFLDTCDETSANDSAFVDYVKCVSVDRAINYLQYLFIKIMDKFNNSIDDAFNTFLYDDYIDNILLMDFRLIDSIKAYQVKIVQFVNDSFDQIDELMIIVLLIGIVVSSLIFIGIFYGPLKSLRISFDGIKQMIRFLPPNDILNSPQLIGSVFSLNENSFAFNDKTKQSQAQTILAAARNGVVSINANGTIEMINQSFVNMSGYNQEQLVGQNFLSLFTSLPDSEILSDHNTGIQKLKSTIDLMQNGLMKYRDSFTFHCQLENRNILTSYVYVIGIDDNDDGWNLTYDGDDMTDTISDEQIDSNKGYKKLNDLTSFLIVFRDLSEESKQKNKSSEIQKKSEILMRKVIPAAAYKVVYAHSGPTMFASNTATIIIAKITGMIETIHALLPHSVISLVGSYFDHFDEIANHYKIVHPVFTAENLYVACCGLFDYEDDPVQQAKEAVLFALEVKEKMNDINKELESSFKIKFEINLGGPLYGCVLDNQTPNFYLYGLIFDQAMDLIFNAEYETVEIGPTVHDLIVNDKQFEITQQSDQDKPVQFYQLFNVVRSSST</sequence>
<dbReference type="SUPFAM" id="SSF55785">
    <property type="entry name" value="PYP-like sensor domain (PAS domain)"/>
    <property type="match status" value="1"/>
</dbReference>
<gene>
    <name evidence="4" type="ORF">M9Y10_008278</name>
</gene>
<dbReference type="InterPro" id="IPR029787">
    <property type="entry name" value="Nucleotide_cyclase"/>
</dbReference>
<dbReference type="CDD" id="cd00130">
    <property type="entry name" value="PAS"/>
    <property type="match status" value="1"/>
</dbReference>
<name>A0ABR2IY14_9EUKA</name>
<feature type="transmembrane region" description="Helical" evidence="1">
    <location>
        <begin position="358"/>
        <end position="377"/>
    </location>
</feature>
<dbReference type="Gene3D" id="3.30.450.20">
    <property type="entry name" value="PAS domain"/>
    <property type="match status" value="1"/>
</dbReference>